<name>A0A7V1PU03_CALAY</name>
<gene>
    <name evidence="1" type="ORF">ENJ10_04285</name>
</gene>
<protein>
    <submittedName>
        <fullName evidence="1">Uncharacterized protein</fullName>
    </submittedName>
</protein>
<dbReference type="AlphaFoldDB" id="A0A7V1PU03"/>
<sequence>MRTLFMVGITMLILSCNGKDLQSIDLNSSDFPALNAVTVVADSNRFVFETRAGDMNLNESYALEFDATRLLFIVTVTSYKGGTATMTLRDKDNNILREENLNINRIQTNPFTVNTPPARIDVKLDSYSGNISVVFKSR</sequence>
<dbReference type="EMBL" id="DRLD01000117">
    <property type="protein sequence ID" value="HED09882.1"/>
    <property type="molecule type" value="Genomic_DNA"/>
</dbReference>
<comment type="caution">
    <text evidence="1">The sequence shown here is derived from an EMBL/GenBank/DDBJ whole genome shotgun (WGS) entry which is preliminary data.</text>
</comment>
<dbReference type="PROSITE" id="PS51257">
    <property type="entry name" value="PROKAR_LIPOPROTEIN"/>
    <property type="match status" value="1"/>
</dbReference>
<dbReference type="Proteomes" id="UP000886005">
    <property type="component" value="Unassembled WGS sequence"/>
</dbReference>
<reference evidence="1" key="1">
    <citation type="journal article" date="2020" name="mSystems">
        <title>Genome- and Community-Level Interaction Insights into Carbon Utilization and Element Cycling Functions of Hydrothermarchaeota in Hydrothermal Sediment.</title>
        <authorList>
            <person name="Zhou Z."/>
            <person name="Liu Y."/>
            <person name="Xu W."/>
            <person name="Pan J."/>
            <person name="Luo Z.H."/>
            <person name="Li M."/>
        </authorList>
    </citation>
    <scope>NUCLEOTIDE SEQUENCE [LARGE SCALE GENOMIC DNA]</scope>
    <source>
        <strain evidence="1">HyVt-456</strain>
    </source>
</reference>
<accession>A0A7V1PU03</accession>
<evidence type="ECO:0000313" key="1">
    <source>
        <dbReference type="EMBL" id="HED09882.1"/>
    </source>
</evidence>
<proteinExistence type="predicted"/>
<organism evidence="1">
    <name type="scientific">Caldithrix abyssi</name>
    <dbReference type="NCBI Taxonomy" id="187145"/>
    <lineage>
        <taxon>Bacteria</taxon>
        <taxon>Pseudomonadati</taxon>
        <taxon>Calditrichota</taxon>
        <taxon>Calditrichia</taxon>
        <taxon>Calditrichales</taxon>
        <taxon>Calditrichaceae</taxon>
        <taxon>Caldithrix</taxon>
    </lineage>
</organism>